<dbReference type="STRING" id="77586.A0A0D9VI31"/>
<dbReference type="PANTHER" id="PTHR35483:SF8">
    <property type="entry name" value="OS02G0606000 PROTEIN"/>
    <property type="match status" value="1"/>
</dbReference>
<name>A0A0D9VI31_9ORYZ</name>
<keyword evidence="3" id="KW-1185">Reference proteome</keyword>
<evidence type="ECO:0000313" key="2">
    <source>
        <dbReference type="EnsemblPlants" id="LPERR02G19040.1"/>
    </source>
</evidence>
<evidence type="ECO:0000313" key="3">
    <source>
        <dbReference type="Proteomes" id="UP000032180"/>
    </source>
</evidence>
<dbReference type="eggNOG" id="ENOG502RYKX">
    <property type="taxonomic scope" value="Eukaryota"/>
</dbReference>
<proteinExistence type="predicted"/>
<dbReference type="AlphaFoldDB" id="A0A0D9VI31"/>
<evidence type="ECO:0008006" key="4">
    <source>
        <dbReference type="Google" id="ProtNLM"/>
    </source>
</evidence>
<feature type="region of interest" description="Disordered" evidence="1">
    <location>
        <begin position="1"/>
        <end position="29"/>
    </location>
</feature>
<feature type="compositionally biased region" description="Basic and acidic residues" evidence="1">
    <location>
        <begin position="12"/>
        <end position="24"/>
    </location>
</feature>
<reference evidence="2" key="3">
    <citation type="submission" date="2015-04" db="UniProtKB">
        <authorList>
            <consortium name="EnsemblPlants"/>
        </authorList>
    </citation>
    <scope>IDENTIFICATION</scope>
</reference>
<sequence length="366" mass="41851">MAIGGGEEEDWKTERAEERREKNGCRHKPKWPVEPRGLFRVGRSRESEVGPLPRRNLTCFLTGATHLKIQRWILSLPSSFLLPPSRSDAHINPRRRRPPAARRRLFRPTRSSSPKTMSYFTCKPNSGLIVDKPIAGLGRTSRLLPHPQYSLRTHSVRFPKLQKQVYPRLVLVAASQKRLAPLCASSGKVNPEADNDPFMESLKKAMEDAKKPRPIQDLLKEQMAKLRDQGSGGGGGNRNRRAGNGDSGGPEDESFKESLDELVQVILATVAFVLVYIHIIRGEELYRLARDYTRYLVTGKRTARLKRAMQKWRSFSESFMQSDGSQEDQYERAATSKPTWWQQPQKFVHLMEELCRGNWRPHAQES</sequence>
<reference evidence="2 3" key="1">
    <citation type="submission" date="2012-08" db="EMBL/GenBank/DDBJ databases">
        <title>Oryza genome evolution.</title>
        <authorList>
            <person name="Wing R.A."/>
        </authorList>
    </citation>
    <scope>NUCLEOTIDE SEQUENCE</scope>
</reference>
<reference evidence="3" key="2">
    <citation type="submission" date="2013-12" db="EMBL/GenBank/DDBJ databases">
        <authorList>
            <person name="Yu Y."/>
            <person name="Lee S."/>
            <person name="de Baynast K."/>
            <person name="Wissotski M."/>
            <person name="Liu L."/>
            <person name="Talag J."/>
            <person name="Goicoechea J."/>
            <person name="Angelova A."/>
            <person name="Jetty R."/>
            <person name="Kudrna D."/>
            <person name="Golser W."/>
            <person name="Rivera L."/>
            <person name="Zhang J."/>
            <person name="Wing R."/>
        </authorList>
    </citation>
    <scope>NUCLEOTIDE SEQUENCE</scope>
</reference>
<feature type="compositionally biased region" description="Acidic residues" evidence="1">
    <location>
        <begin position="1"/>
        <end position="11"/>
    </location>
</feature>
<dbReference type="EnsemblPlants" id="LPERR02G19040.1">
    <property type="protein sequence ID" value="LPERR02G19040.1"/>
    <property type="gene ID" value="LPERR02G19040"/>
</dbReference>
<feature type="compositionally biased region" description="Basic residues" evidence="1">
    <location>
        <begin position="92"/>
        <end position="107"/>
    </location>
</feature>
<accession>A0A0D9VI31</accession>
<dbReference type="GO" id="GO:0009507">
    <property type="term" value="C:chloroplast"/>
    <property type="evidence" value="ECO:0007669"/>
    <property type="project" value="TreeGrafter"/>
</dbReference>
<dbReference type="Proteomes" id="UP000032180">
    <property type="component" value="Chromosome 2"/>
</dbReference>
<feature type="region of interest" description="Disordered" evidence="1">
    <location>
        <begin position="85"/>
        <end position="118"/>
    </location>
</feature>
<evidence type="ECO:0000256" key="1">
    <source>
        <dbReference type="SAM" id="MobiDB-lite"/>
    </source>
</evidence>
<dbReference type="Gramene" id="LPERR02G19040.1">
    <property type="protein sequence ID" value="LPERR02G19040.1"/>
    <property type="gene ID" value="LPERR02G19040"/>
</dbReference>
<feature type="region of interest" description="Disordered" evidence="1">
    <location>
        <begin position="226"/>
        <end position="254"/>
    </location>
</feature>
<organism evidence="2 3">
    <name type="scientific">Leersia perrieri</name>
    <dbReference type="NCBI Taxonomy" id="77586"/>
    <lineage>
        <taxon>Eukaryota</taxon>
        <taxon>Viridiplantae</taxon>
        <taxon>Streptophyta</taxon>
        <taxon>Embryophyta</taxon>
        <taxon>Tracheophyta</taxon>
        <taxon>Spermatophyta</taxon>
        <taxon>Magnoliopsida</taxon>
        <taxon>Liliopsida</taxon>
        <taxon>Poales</taxon>
        <taxon>Poaceae</taxon>
        <taxon>BOP clade</taxon>
        <taxon>Oryzoideae</taxon>
        <taxon>Oryzeae</taxon>
        <taxon>Oryzinae</taxon>
        <taxon>Leersia</taxon>
    </lineage>
</organism>
<protein>
    <recommendedName>
        <fullName evidence="4">Glycine-rich protein</fullName>
    </recommendedName>
</protein>
<dbReference type="PANTHER" id="PTHR35483">
    <property type="entry name" value="NUCLEUSENVELOPE PROTEIN"/>
    <property type="match status" value="1"/>
</dbReference>